<keyword evidence="1" id="KW-0645">Protease</keyword>
<dbReference type="Pfam" id="PF00692">
    <property type="entry name" value="dUTPase"/>
    <property type="match status" value="1"/>
</dbReference>
<evidence type="ECO:0000256" key="1">
    <source>
        <dbReference type="ARBA" id="ARBA00022670"/>
    </source>
</evidence>
<dbReference type="PANTHER" id="PTHR19422">
    <property type="entry name" value="GAG RETROVIRAL POLYPROTEIN"/>
    <property type="match status" value="1"/>
</dbReference>
<dbReference type="InterPro" id="IPR021109">
    <property type="entry name" value="Peptidase_aspartic_dom_sf"/>
</dbReference>
<organism evidence="5 6">
    <name type="scientific">Pomatostomus ruficeps</name>
    <name type="common">Chestnut-crowned babbler</name>
    <dbReference type="NCBI Taxonomy" id="9176"/>
    <lineage>
        <taxon>Eukaryota</taxon>
        <taxon>Metazoa</taxon>
        <taxon>Chordata</taxon>
        <taxon>Craniata</taxon>
        <taxon>Vertebrata</taxon>
        <taxon>Euteleostomi</taxon>
        <taxon>Archelosauria</taxon>
        <taxon>Archosauria</taxon>
        <taxon>Dinosauria</taxon>
        <taxon>Saurischia</taxon>
        <taxon>Theropoda</taxon>
        <taxon>Coelurosauria</taxon>
        <taxon>Aves</taxon>
        <taxon>Neognathae</taxon>
        <taxon>Neoaves</taxon>
        <taxon>Telluraves</taxon>
        <taxon>Australaves</taxon>
        <taxon>Passeriformes</taxon>
        <taxon>Sylvioidea</taxon>
        <taxon>Timaliidae</taxon>
        <taxon>Pomatostomus</taxon>
    </lineage>
</organism>
<dbReference type="GO" id="GO:0004190">
    <property type="term" value="F:aspartic-type endopeptidase activity"/>
    <property type="evidence" value="ECO:0007669"/>
    <property type="project" value="UniProtKB-KW"/>
</dbReference>
<evidence type="ECO:0000313" key="5">
    <source>
        <dbReference type="EMBL" id="NXS36468.1"/>
    </source>
</evidence>
<evidence type="ECO:0000313" key="6">
    <source>
        <dbReference type="Proteomes" id="UP000583496"/>
    </source>
</evidence>
<feature type="domain" description="Peptidase A2" evidence="4">
    <location>
        <begin position="149"/>
        <end position="163"/>
    </location>
</feature>
<dbReference type="InterPro" id="IPR001995">
    <property type="entry name" value="Peptidase_A2_cat"/>
</dbReference>
<keyword evidence="2" id="KW-0064">Aspartyl protease</keyword>
<dbReference type="Gene3D" id="2.40.70.10">
    <property type="entry name" value="Acid Proteases"/>
    <property type="match status" value="1"/>
</dbReference>
<dbReference type="InterPro" id="IPR036157">
    <property type="entry name" value="dUTPase-like_sf"/>
</dbReference>
<dbReference type="Proteomes" id="UP000583496">
    <property type="component" value="Unassembled WGS sequence"/>
</dbReference>
<feature type="non-terminal residue" evidence="5">
    <location>
        <position position="1"/>
    </location>
</feature>
<evidence type="ECO:0000256" key="3">
    <source>
        <dbReference type="ARBA" id="ARBA00022801"/>
    </source>
</evidence>
<dbReference type="Gene3D" id="2.70.40.10">
    <property type="match status" value="1"/>
</dbReference>
<evidence type="ECO:0000256" key="2">
    <source>
        <dbReference type="ARBA" id="ARBA00022750"/>
    </source>
</evidence>
<gene>
    <name evidence="5" type="primary">Ervk9_6</name>
    <name evidence="5" type="ORF">POSRUF_R06772</name>
</gene>
<reference evidence="5 6" key="1">
    <citation type="submission" date="2019-09" db="EMBL/GenBank/DDBJ databases">
        <title>Bird 10,000 Genomes (B10K) Project - Family phase.</title>
        <authorList>
            <person name="Zhang G."/>
        </authorList>
    </citation>
    <scope>NUCLEOTIDE SEQUENCE [LARGE SCALE GENOMIC DNA]</scope>
    <source>
        <strain evidence="5">B10K-DU-002-71</strain>
        <tissue evidence="5">Muscle</tissue>
    </source>
</reference>
<name>A0A7L2TTX2_POMRU</name>
<dbReference type="AlphaFoldDB" id="A0A7L2TTX2"/>
<feature type="non-terminal residue" evidence="5">
    <location>
        <position position="163"/>
    </location>
</feature>
<protein>
    <submittedName>
        <fullName evidence="5">POK9 protein</fullName>
    </submittedName>
</protein>
<keyword evidence="6" id="KW-1185">Reference proteome</keyword>
<dbReference type="SUPFAM" id="SSF50630">
    <property type="entry name" value="Acid proteases"/>
    <property type="match status" value="1"/>
</dbReference>
<dbReference type="SUPFAM" id="SSF51283">
    <property type="entry name" value="dUTPase-like"/>
    <property type="match status" value="1"/>
</dbReference>
<comment type="caution">
    <text evidence="5">The sequence shown here is derived from an EMBL/GenBank/DDBJ whole genome shotgun (WGS) entry which is preliminary data.</text>
</comment>
<accession>A0A7L2TTX2</accession>
<keyword evidence="3" id="KW-0378">Hydrolase</keyword>
<dbReference type="InterPro" id="IPR029054">
    <property type="entry name" value="dUTPase-like"/>
</dbReference>
<sequence>GSLGIDLATAVDVTLMDNKVQKIPTEMSGYTASRYGQHGALLIGRSSSGLAGLTVLPGVIDMDFTGEVHVCAYTLTPPLTITNGTKIAQLVLIENLTPGLEMPGDPPQPFQGDRAFGSTGNQVVSLAQKMTQRPLVSLQLTCQGQTHTITVMMDTGADITIIS</sequence>
<dbReference type="OrthoDB" id="9900537at2759"/>
<proteinExistence type="predicted"/>
<dbReference type="EMBL" id="VYZT01054806">
    <property type="protein sequence ID" value="NXS36468.1"/>
    <property type="molecule type" value="Genomic_DNA"/>
</dbReference>
<dbReference type="InterPro" id="IPR051592">
    <property type="entry name" value="HERV-K_Pro_peptidase_A2"/>
</dbReference>
<dbReference type="PANTHER" id="PTHR19422:SF123">
    <property type="entry name" value="RT1 CLASS I, LOCUS CE15"/>
    <property type="match status" value="1"/>
</dbReference>
<dbReference type="GO" id="GO:0006508">
    <property type="term" value="P:proteolysis"/>
    <property type="evidence" value="ECO:0007669"/>
    <property type="project" value="UniProtKB-KW"/>
</dbReference>
<dbReference type="PROSITE" id="PS50175">
    <property type="entry name" value="ASP_PROT_RETROV"/>
    <property type="match status" value="1"/>
</dbReference>
<evidence type="ECO:0000259" key="4">
    <source>
        <dbReference type="PROSITE" id="PS50175"/>
    </source>
</evidence>